<evidence type="ECO:0000313" key="2">
    <source>
        <dbReference type="Proteomes" id="UP001215598"/>
    </source>
</evidence>
<dbReference type="AlphaFoldDB" id="A0AAD7NLD4"/>
<name>A0AAD7NLD4_9AGAR</name>
<reference evidence="1" key="1">
    <citation type="submission" date="2023-03" db="EMBL/GenBank/DDBJ databases">
        <title>Massive genome expansion in bonnet fungi (Mycena s.s.) driven by repeated elements and novel gene families across ecological guilds.</title>
        <authorList>
            <consortium name="Lawrence Berkeley National Laboratory"/>
            <person name="Harder C.B."/>
            <person name="Miyauchi S."/>
            <person name="Viragh M."/>
            <person name="Kuo A."/>
            <person name="Thoen E."/>
            <person name="Andreopoulos B."/>
            <person name="Lu D."/>
            <person name="Skrede I."/>
            <person name="Drula E."/>
            <person name="Henrissat B."/>
            <person name="Morin E."/>
            <person name="Kohler A."/>
            <person name="Barry K."/>
            <person name="LaButti K."/>
            <person name="Morin E."/>
            <person name="Salamov A."/>
            <person name="Lipzen A."/>
            <person name="Mereny Z."/>
            <person name="Hegedus B."/>
            <person name="Baldrian P."/>
            <person name="Stursova M."/>
            <person name="Weitz H."/>
            <person name="Taylor A."/>
            <person name="Grigoriev I.V."/>
            <person name="Nagy L.G."/>
            <person name="Martin F."/>
            <person name="Kauserud H."/>
        </authorList>
    </citation>
    <scope>NUCLEOTIDE SEQUENCE</scope>
    <source>
        <strain evidence="1">CBHHK182m</strain>
    </source>
</reference>
<keyword evidence="2" id="KW-1185">Reference proteome</keyword>
<comment type="caution">
    <text evidence="1">The sequence shown here is derived from an EMBL/GenBank/DDBJ whole genome shotgun (WGS) entry which is preliminary data.</text>
</comment>
<protein>
    <submittedName>
        <fullName evidence="1">Uncharacterized protein</fullName>
    </submittedName>
</protein>
<gene>
    <name evidence="1" type="ORF">B0H16DRAFT_399248</name>
</gene>
<dbReference type="Proteomes" id="UP001215598">
    <property type="component" value="Unassembled WGS sequence"/>
</dbReference>
<dbReference type="EMBL" id="JARKIB010000025">
    <property type="protein sequence ID" value="KAJ7765683.1"/>
    <property type="molecule type" value="Genomic_DNA"/>
</dbReference>
<proteinExistence type="predicted"/>
<sequence>MWVNDAETMLCDLGSASDAGENEITPHLVSRSYRALGSNRPVYEGLSIETDQLPSSAVRTTIVPGRSNNQLLLHF</sequence>
<accession>A0AAD7NLD4</accession>
<evidence type="ECO:0000313" key="1">
    <source>
        <dbReference type="EMBL" id="KAJ7765683.1"/>
    </source>
</evidence>
<organism evidence="1 2">
    <name type="scientific">Mycena metata</name>
    <dbReference type="NCBI Taxonomy" id="1033252"/>
    <lineage>
        <taxon>Eukaryota</taxon>
        <taxon>Fungi</taxon>
        <taxon>Dikarya</taxon>
        <taxon>Basidiomycota</taxon>
        <taxon>Agaricomycotina</taxon>
        <taxon>Agaricomycetes</taxon>
        <taxon>Agaricomycetidae</taxon>
        <taxon>Agaricales</taxon>
        <taxon>Marasmiineae</taxon>
        <taxon>Mycenaceae</taxon>
        <taxon>Mycena</taxon>
    </lineage>
</organism>